<evidence type="ECO:0000256" key="1">
    <source>
        <dbReference type="ARBA" id="ARBA00004141"/>
    </source>
</evidence>
<keyword evidence="2 5" id="KW-0812">Transmembrane</keyword>
<comment type="caution">
    <text evidence="6">The sequence shown here is derived from an EMBL/GenBank/DDBJ whole genome shotgun (WGS) entry which is preliminary data.</text>
</comment>
<evidence type="ECO:0000313" key="7">
    <source>
        <dbReference type="Proteomes" id="UP000268093"/>
    </source>
</evidence>
<evidence type="ECO:0000313" key="6">
    <source>
        <dbReference type="EMBL" id="RUP47658.1"/>
    </source>
</evidence>
<dbReference type="Pfam" id="PF00083">
    <property type="entry name" value="Sugar_tr"/>
    <property type="match status" value="1"/>
</dbReference>
<reference evidence="6 7" key="1">
    <citation type="journal article" date="2018" name="New Phytol.">
        <title>Phylogenomics of Endogonaceae and evolution of mycorrhizas within Mucoromycota.</title>
        <authorList>
            <person name="Chang Y."/>
            <person name="Desiro A."/>
            <person name="Na H."/>
            <person name="Sandor L."/>
            <person name="Lipzen A."/>
            <person name="Clum A."/>
            <person name="Barry K."/>
            <person name="Grigoriev I.V."/>
            <person name="Martin F.M."/>
            <person name="Stajich J.E."/>
            <person name="Smith M.E."/>
            <person name="Bonito G."/>
            <person name="Spatafora J.W."/>
        </authorList>
    </citation>
    <scope>NUCLEOTIDE SEQUENCE [LARGE SCALE GENOMIC DNA]</scope>
    <source>
        <strain evidence="6 7">GMNB39</strain>
    </source>
</reference>
<dbReference type="OrthoDB" id="433512at2759"/>
<sequence length="221" mass="25619">MYFIPRLWPTRRGSLLPHRHRGFPFRSHRQYMYVDYTWRIVTGLGAIPAIIAFYYRLTIPETPRYTIDVANKVSQGVQDASAWLETAAARGNYEDVDIIEKASRLLERFRDLFSASGRTRNFCSRHHFTGLRWICLWHRPQQYQDFDGYQHRRQYGAALRRFHVEGVACPAIHARSTLPKFGPNATTFIYPGEMFPTRYRSTCHGISAASDVLAAGDEQVT</sequence>
<dbReference type="GO" id="GO:0022857">
    <property type="term" value="F:transmembrane transporter activity"/>
    <property type="evidence" value="ECO:0007669"/>
    <property type="project" value="InterPro"/>
</dbReference>
<dbReference type="Proteomes" id="UP000268093">
    <property type="component" value="Unassembled WGS sequence"/>
</dbReference>
<dbReference type="PANTHER" id="PTHR24064">
    <property type="entry name" value="SOLUTE CARRIER FAMILY 22 MEMBER"/>
    <property type="match status" value="1"/>
</dbReference>
<keyword evidence="7" id="KW-1185">Reference proteome</keyword>
<dbReference type="GO" id="GO:0016020">
    <property type="term" value="C:membrane"/>
    <property type="evidence" value="ECO:0007669"/>
    <property type="project" value="UniProtKB-SubCell"/>
</dbReference>
<feature type="transmembrane region" description="Helical" evidence="5">
    <location>
        <begin position="36"/>
        <end position="55"/>
    </location>
</feature>
<accession>A0A433D9W2</accession>
<protein>
    <recommendedName>
        <fullName evidence="8">Major facilitator superfamily (MFS) profile domain-containing protein</fullName>
    </recommendedName>
</protein>
<dbReference type="InterPro" id="IPR036259">
    <property type="entry name" value="MFS_trans_sf"/>
</dbReference>
<evidence type="ECO:0000256" key="3">
    <source>
        <dbReference type="ARBA" id="ARBA00022989"/>
    </source>
</evidence>
<evidence type="ECO:0000256" key="2">
    <source>
        <dbReference type="ARBA" id="ARBA00022692"/>
    </source>
</evidence>
<dbReference type="InterPro" id="IPR005828">
    <property type="entry name" value="MFS_sugar_transport-like"/>
</dbReference>
<keyword evidence="4 5" id="KW-0472">Membrane</keyword>
<evidence type="ECO:0008006" key="8">
    <source>
        <dbReference type="Google" id="ProtNLM"/>
    </source>
</evidence>
<keyword evidence="3 5" id="KW-1133">Transmembrane helix</keyword>
<organism evidence="6 7">
    <name type="scientific">Jimgerdemannia flammicorona</name>
    <dbReference type="NCBI Taxonomy" id="994334"/>
    <lineage>
        <taxon>Eukaryota</taxon>
        <taxon>Fungi</taxon>
        <taxon>Fungi incertae sedis</taxon>
        <taxon>Mucoromycota</taxon>
        <taxon>Mucoromycotina</taxon>
        <taxon>Endogonomycetes</taxon>
        <taxon>Endogonales</taxon>
        <taxon>Endogonaceae</taxon>
        <taxon>Jimgerdemannia</taxon>
    </lineage>
</organism>
<evidence type="ECO:0000256" key="4">
    <source>
        <dbReference type="ARBA" id="ARBA00023136"/>
    </source>
</evidence>
<gene>
    <name evidence="6" type="ORF">BC936DRAFT_145483</name>
</gene>
<proteinExistence type="predicted"/>
<dbReference type="AlphaFoldDB" id="A0A433D9W2"/>
<dbReference type="SUPFAM" id="SSF103473">
    <property type="entry name" value="MFS general substrate transporter"/>
    <property type="match status" value="1"/>
</dbReference>
<name>A0A433D9W2_9FUNG</name>
<dbReference type="Gene3D" id="1.20.1250.20">
    <property type="entry name" value="MFS general substrate transporter like domains"/>
    <property type="match status" value="2"/>
</dbReference>
<comment type="subcellular location">
    <subcellularLocation>
        <location evidence="1">Membrane</location>
        <topology evidence="1">Multi-pass membrane protein</topology>
    </subcellularLocation>
</comment>
<dbReference type="EMBL" id="RBNI01004256">
    <property type="protein sequence ID" value="RUP47658.1"/>
    <property type="molecule type" value="Genomic_DNA"/>
</dbReference>
<evidence type="ECO:0000256" key="5">
    <source>
        <dbReference type="SAM" id="Phobius"/>
    </source>
</evidence>